<protein>
    <recommendedName>
        <fullName evidence="11">ER lumen protein-retaining receptor</fullName>
    </recommendedName>
</protein>
<accession>A0A4Q9LPJ6</accession>
<evidence type="ECO:0000256" key="5">
    <source>
        <dbReference type="ARBA" id="ARBA00022824"/>
    </source>
</evidence>
<keyword evidence="9 11" id="KW-0472">Membrane</keyword>
<keyword evidence="15" id="KW-1185">Reference proteome</keyword>
<evidence type="ECO:0000313" key="14">
    <source>
        <dbReference type="EMBL" id="TBU09445.1"/>
    </source>
</evidence>
<gene>
    <name evidence="13" type="ORF">CWI36_0100p0080</name>
    <name evidence="12" type="ORF">CWI36_0157p0040</name>
    <name evidence="14" type="ORF">CWI39_0071p0060</name>
</gene>
<feature type="transmembrane region" description="Helical" evidence="11">
    <location>
        <begin position="196"/>
        <end position="217"/>
    </location>
</feature>
<comment type="similarity">
    <text evidence="2 11">Belongs to the ERD2 family.</text>
</comment>
<dbReference type="GO" id="GO:0046923">
    <property type="term" value="F:ER retention sequence binding"/>
    <property type="evidence" value="ECO:0007669"/>
    <property type="project" value="InterPro"/>
</dbReference>
<dbReference type="GO" id="GO:0016192">
    <property type="term" value="P:vesicle-mediated transport"/>
    <property type="evidence" value="ECO:0007669"/>
    <property type="project" value="UniProtKB-KW"/>
</dbReference>
<comment type="subcellular location">
    <subcellularLocation>
        <location evidence="1 11">Endoplasmic reticulum membrane</location>
        <topology evidence="1 11">Multi-pass membrane protein</topology>
    </subcellularLocation>
</comment>
<dbReference type="Proteomes" id="UP000293045">
    <property type="component" value="Unassembled WGS sequence"/>
</dbReference>
<dbReference type="InterPro" id="IPR000133">
    <property type="entry name" value="ER_ret_rcpt"/>
</dbReference>
<dbReference type="EMBL" id="PIXR01000071">
    <property type="protein sequence ID" value="TBU09445.1"/>
    <property type="molecule type" value="Genomic_DNA"/>
</dbReference>
<evidence type="ECO:0000256" key="10">
    <source>
        <dbReference type="ARBA" id="ARBA00023170"/>
    </source>
</evidence>
<evidence type="ECO:0000256" key="1">
    <source>
        <dbReference type="ARBA" id="ARBA00004477"/>
    </source>
</evidence>
<feature type="transmembrane region" description="Helical" evidence="11">
    <location>
        <begin position="128"/>
        <end position="150"/>
    </location>
</feature>
<feature type="transmembrane region" description="Helical" evidence="11">
    <location>
        <begin position="71"/>
        <end position="91"/>
    </location>
</feature>
<sequence>MSFLKNLAMLFRLVGDICHVYSMIILAQKIKKTRSCSGLSYKTQYLFGIVFYARYIDLFKNIFYFDSFLRVYNNIMKILYLSFQSVIIYLIRFKYFYSIDKSLDNVDIRILLIPSAILAFPFKPKTFSFLGFFVEYFWTFSVFLESVAILPQLIQLQESGESETLTSKYIFFLGVYRIFYLIGWIFKFFGKVPVNHLLVASAILQGMLYTNFFVLYYKHIFSKKGKDFKLGK</sequence>
<evidence type="ECO:0000256" key="3">
    <source>
        <dbReference type="ARBA" id="ARBA00022448"/>
    </source>
</evidence>
<evidence type="ECO:0000313" key="13">
    <source>
        <dbReference type="EMBL" id="TBU08766.1"/>
    </source>
</evidence>
<evidence type="ECO:0000256" key="8">
    <source>
        <dbReference type="ARBA" id="ARBA00022989"/>
    </source>
</evidence>
<keyword evidence="5 11" id="KW-0256">Endoplasmic reticulum</keyword>
<comment type="caution">
    <text evidence="14">The sequence shown here is derived from an EMBL/GenBank/DDBJ whole genome shotgun (WGS) entry which is preliminary data.</text>
</comment>
<evidence type="ECO:0000256" key="4">
    <source>
        <dbReference type="ARBA" id="ARBA00022692"/>
    </source>
</evidence>
<dbReference type="PANTHER" id="PTHR10585">
    <property type="entry name" value="ER LUMEN PROTEIN RETAINING RECEPTOR"/>
    <property type="match status" value="1"/>
</dbReference>
<feature type="transmembrane region" description="Helical" evidence="11">
    <location>
        <begin position="45"/>
        <end position="65"/>
    </location>
</feature>
<evidence type="ECO:0000313" key="15">
    <source>
        <dbReference type="Proteomes" id="UP000291404"/>
    </source>
</evidence>
<evidence type="ECO:0000256" key="2">
    <source>
        <dbReference type="ARBA" id="ARBA00010120"/>
    </source>
</evidence>
<dbReference type="VEuPathDB" id="MicrosporidiaDB:CWI36_0100p0080"/>
<dbReference type="PROSITE" id="PS00952">
    <property type="entry name" value="ER_LUMEN_RECEPTOR_2"/>
    <property type="match status" value="1"/>
</dbReference>
<dbReference type="PROSITE" id="PS00951">
    <property type="entry name" value="ER_LUMEN_RECEPTOR_1"/>
    <property type="match status" value="1"/>
</dbReference>
<dbReference type="GO" id="GO:0015031">
    <property type="term" value="P:protein transport"/>
    <property type="evidence" value="ECO:0007669"/>
    <property type="project" value="UniProtKB-KW"/>
</dbReference>
<evidence type="ECO:0000256" key="11">
    <source>
        <dbReference type="RuleBase" id="RU000634"/>
    </source>
</evidence>
<dbReference type="VEuPathDB" id="MicrosporidiaDB:CWI36_0157p0040"/>
<dbReference type="VEuPathDB" id="MicrosporidiaDB:CWI39_0071p0060"/>
<evidence type="ECO:0000256" key="6">
    <source>
        <dbReference type="ARBA" id="ARBA00022892"/>
    </source>
</evidence>
<dbReference type="EMBL" id="PITI01000100">
    <property type="protein sequence ID" value="TBU08766.1"/>
    <property type="molecule type" value="Genomic_DNA"/>
</dbReference>
<name>A0A4Q9LPJ6_9MICR</name>
<comment type="caution">
    <text evidence="11">Lacks conserved residue(s) required for the propagation of feature annotation.</text>
</comment>
<keyword evidence="7 11" id="KW-0653">Protein transport</keyword>
<evidence type="ECO:0000313" key="12">
    <source>
        <dbReference type="EMBL" id="TBU08294.1"/>
    </source>
</evidence>
<dbReference type="GO" id="GO:0006621">
    <property type="term" value="P:protein retention in ER lumen"/>
    <property type="evidence" value="ECO:0007669"/>
    <property type="project" value="InterPro"/>
</dbReference>
<keyword evidence="6" id="KW-0931">ER-Golgi transport</keyword>
<reference evidence="15 16" key="1">
    <citation type="submission" date="2017-12" db="EMBL/GenBank/DDBJ databases">
        <authorList>
            <person name="Pombert J.-F."/>
            <person name="Haag K.L."/>
            <person name="Ebert D."/>
        </authorList>
    </citation>
    <scope>NUCLEOTIDE SEQUENCE [LARGE SCALE GENOMIC DNA]</scope>
    <source>
        <strain evidence="12">BE-OM-2</strain>
        <strain evidence="14">IL-BN-2</strain>
    </source>
</reference>
<keyword evidence="4 11" id="KW-0812">Transmembrane</keyword>
<dbReference type="Pfam" id="PF00810">
    <property type="entry name" value="ER_lumen_recept"/>
    <property type="match status" value="1"/>
</dbReference>
<proteinExistence type="inferred from homology"/>
<organism evidence="14 16">
    <name type="scientific">Hamiltosporidium magnivora</name>
    <dbReference type="NCBI Taxonomy" id="148818"/>
    <lineage>
        <taxon>Eukaryota</taxon>
        <taxon>Fungi</taxon>
        <taxon>Fungi incertae sedis</taxon>
        <taxon>Microsporidia</taxon>
        <taxon>Dubosqiidae</taxon>
        <taxon>Hamiltosporidium</taxon>
    </lineage>
</organism>
<evidence type="ECO:0000256" key="7">
    <source>
        <dbReference type="ARBA" id="ARBA00022927"/>
    </source>
</evidence>
<evidence type="ECO:0000313" key="16">
    <source>
        <dbReference type="Proteomes" id="UP000293045"/>
    </source>
</evidence>
<dbReference type="PRINTS" id="PR00660">
    <property type="entry name" value="ERLUMENR"/>
</dbReference>
<keyword evidence="3 11" id="KW-0813">Transport</keyword>
<dbReference type="AlphaFoldDB" id="A0A4Q9LPJ6"/>
<dbReference type="STRING" id="148818.A0A4Q9LPJ6"/>
<feature type="transmembrane region" description="Helical" evidence="11">
    <location>
        <begin position="170"/>
        <end position="190"/>
    </location>
</feature>
<keyword evidence="10 11" id="KW-0675">Receptor</keyword>
<keyword evidence="8 11" id="KW-1133">Transmembrane helix</keyword>
<evidence type="ECO:0000256" key="9">
    <source>
        <dbReference type="ARBA" id="ARBA00023136"/>
    </source>
</evidence>
<dbReference type="EMBL" id="PITI01000157">
    <property type="protein sequence ID" value="TBU08294.1"/>
    <property type="molecule type" value="Genomic_DNA"/>
</dbReference>
<dbReference type="GO" id="GO:0005789">
    <property type="term" value="C:endoplasmic reticulum membrane"/>
    <property type="evidence" value="ECO:0007669"/>
    <property type="project" value="UniProtKB-SubCell"/>
</dbReference>
<dbReference type="Proteomes" id="UP000291404">
    <property type="component" value="Unassembled WGS sequence"/>
</dbReference>